<comment type="caution">
    <text evidence="2">The sequence shown here is derived from an EMBL/GenBank/DDBJ whole genome shotgun (WGS) entry which is preliminary data.</text>
</comment>
<reference evidence="2 3" key="1">
    <citation type="submission" date="2019-05" db="EMBL/GenBank/DDBJ databases">
        <title>Ruegeria sp. nov., isolated from tidal flat.</title>
        <authorList>
            <person name="Kim W."/>
        </authorList>
    </citation>
    <scope>NUCLEOTIDE SEQUENCE [LARGE SCALE GENOMIC DNA]</scope>
    <source>
        <strain evidence="2 3">CAU 1488</strain>
    </source>
</reference>
<proteinExistence type="predicted"/>
<evidence type="ECO:0008006" key="4">
    <source>
        <dbReference type="Google" id="ProtNLM"/>
    </source>
</evidence>
<gene>
    <name evidence="2" type="ORF">FGK63_14295</name>
</gene>
<evidence type="ECO:0000313" key="2">
    <source>
        <dbReference type="EMBL" id="TMV06325.1"/>
    </source>
</evidence>
<keyword evidence="3" id="KW-1185">Reference proteome</keyword>
<dbReference type="RefSeq" id="WP_138843428.1">
    <property type="nucleotide sequence ID" value="NZ_VCPD01000005.1"/>
</dbReference>
<sequence length="169" mass="18066">MARLGNPRHEEFAQRLARGEPQGESYAACGYRPSPAHASHLASRQDVRLRIAEIHAEGMREFNEGPSLAAIGITPAWLVNAYNLIKKAAMEAGDLKSANKAVESIESVLNFENSMAQKSDKPAAVGKIDVNALSGVLDKVSGIIVASKAPAQPATHQEQKALRAAENET</sequence>
<evidence type="ECO:0000313" key="3">
    <source>
        <dbReference type="Proteomes" id="UP001193035"/>
    </source>
</evidence>
<feature type="region of interest" description="Disordered" evidence="1">
    <location>
        <begin position="148"/>
        <end position="169"/>
    </location>
</feature>
<organism evidence="2 3">
    <name type="scientific">Ruegeria sediminis</name>
    <dbReference type="NCBI Taxonomy" id="2583820"/>
    <lineage>
        <taxon>Bacteria</taxon>
        <taxon>Pseudomonadati</taxon>
        <taxon>Pseudomonadota</taxon>
        <taxon>Alphaproteobacteria</taxon>
        <taxon>Rhodobacterales</taxon>
        <taxon>Roseobacteraceae</taxon>
        <taxon>Ruegeria</taxon>
    </lineage>
</organism>
<name>A0ABY2WUQ2_9RHOB</name>
<accession>A0ABY2WUQ2</accession>
<dbReference type="Proteomes" id="UP001193035">
    <property type="component" value="Unassembled WGS sequence"/>
</dbReference>
<evidence type="ECO:0000256" key="1">
    <source>
        <dbReference type="SAM" id="MobiDB-lite"/>
    </source>
</evidence>
<dbReference type="EMBL" id="VCPD01000005">
    <property type="protein sequence ID" value="TMV06325.1"/>
    <property type="molecule type" value="Genomic_DNA"/>
</dbReference>
<protein>
    <recommendedName>
        <fullName evidence="4">Terminase small subunit</fullName>
    </recommendedName>
</protein>
<feature type="compositionally biased region" description="Basic and acidic residues" evidence="1">
    <location>
        <begin position="157"/>
        <end position="169"/>
    </location>
</feature>